<dbReference type="GO" id="GO:0003677">
    <property type="term" value="F:DNA binding"/>
    <property type="evidence" value="ECO:0007669"/>
    <property type="project" value="TreeGrafter"/>
</dbReference>
<dbReference type="InterPro" id="IPR003593">
    <property type="entry name" value="AAA+_ATPase"/>
</dbReference>
<dbReference type="AlphaFoldDB" id="A0A5E8C2V4"/>
<reference evidence="6 7" key="1">
    <citation type="submission" date="2019-09" db="EMBL/GenBank/DDBJ databases">
        <authorList>
            <person name="Brejova B."/>
        </authorList>
    </citation>
    <scope>NUCLEOTIDE SEQUENCE [LARGE SCALE GENOMIC DNA]</scope>
</reference>
<gene>
    <name evidence="6" type="ORF">SAPINGB_P006029</name>
</gene>
<name>A0A5E8C2V4_9ASCO</name>
<keyword evidence="7" id="KW-1185">Reference proteome</keyword>
<dbReference type="OrthoDB" id="2195431at2759"/>
<feature type="region of interest" description="Disordered" evidence="4">
    <location>
        <begin position="1"/>
        <end position="129"/>
    </location>
</feature>
<evidence type="ECO:0000256" key="2">
    <source>
        <dbReference type="ARBA" id="ARBA00022741"/>
    </source>
</evidence>
<dbReference type="InterPro" id="IPR003959">
    <property type="entry name" value="ATPase_AAA_core"/>
</dbReference>
<dbReference type="GO" id="GO:0006260">
    <property type="term" value="P:DNA replication"/>
    <property type="evidence" value="ECO:0007669"/>
    <property type="project" value="UniProtKB-KW"/>
</dbReference>
<dbReference type="EMBL" id="CABVLU010000005">
    <property type="protein sequence ID" value="VVT58084.1"/>
    <property type="molecule type" value="Genomic_DNA"/>
</dbReference>
<dbReference type="GO" id="GO:0005524">
    <property type="term" value="F:ATP binding"/>
    <property type="evidence" value="ECO:0007669"/>
    <property type="project" value="UniProtKB-KW"/>
</dbReference>
<feature type="compositionally biased region" description="Polar residues" evidence="4">
    <location>
        <begin position="115"/>
        <end position="129"/>
    </location>
</feature>
<dbReference type="Gene3D" id="1.10.8.60">
    <property type="match status" value="1"/>
</dbReference>
<dbReference type="InterPro" id="IPR047854">
    <property type="entry name" value="RFC_lid"/>
</dbReference>
<dbReference type="GeneID" id="43584843"/>
<feature type="compositionally biased region" description="Polar residues" evidence="4">
    <location>
        <begin position="58"/>
        <end position="85"/>
    </location>
</feature>
<feature type="compositionally biased region" description="Basic and acidic residues" evidence="4">
    <location>
        <begin position="1017"/>
        <end position="1026"/>
    </location>
</feature>
<feature type="compositionally biased region" description="Low complexity" evidence="4">
    <location>
        <begin position="218"/>
        <end position="232"/>
    </location>
</feature>
<dbReference type="SMART" id="SM00382">
    <property type="entry name" value="AAA"/>
    <property type="match status" value="1"/>
</dbReference>
<proteinExistence type="predicted"/>
<feature type="region of interest" description="Disordered" evidence="4">
    <location>
        <begin position="159"/>
        <end position="251"/>
    </location>
</feature>
<keyword evidence="1" id="KW-0235">DNA replication</keyword>
<keyword evidence="2" id="KW-0547">Nucleotide-binding</keyword>
<dbReference type="PANTHER" id="PTHR23389">
    <property type="entry name" value="CHROMOSOME TRANSMISSION FIDELITY FACTOR 18"/>
    <property type="match status" value="1"/>
</dbReference>
<dbReference type="Proteomes" id="UP000398389">
    <property type="component" value="Unassembled WGS sequence"/>
</dbReference>
<feature type="compositionally biased region" description="Basic and acidic residues" evidence="4">
    <location>
        <begin position="188"/>
        <end position="202"/>
    </location>
</feature>
<protein>
    <recommendedName>
        <fullName evidence="5">AAA+ ATPase domain-containing protein</fullName>
    </recommendedName>
</protein>
<dbReference type="RefSeq" id="XP_031856634.1">
    <property type="nucleotide sequence ID" value="XM_032000743.1"/>
</dbReference>
<dbReference type="InterPro" id="IPR027417">
    <property type="entry name" value="P-loop_NTPase"/>
</dbReference>
<dbReference type="CDD" id="cd00009">
    <property type="entry name" value="AAA"/>
    <property type="match status" value="1"/>
</dbReference>
<dbReference type="GO" id="GO:0016887">
    <property type="term" value="F:ATP hydrolysis activity"/>
    <property type="evidence" value="ECO:0007669"/>
    <property type="project" value="InterPro"/>
</dbReference>
<sequence>MSDSALKPGSLGPNLFDKDRSQNINSDIDKPSSFSSSSSFADEHSKTNDEAASEQRSEPLNSSLFTQTETQQIPDPSVSISSRPLGTSLFDKTSKESFEKSPLGASLFDKHKSIKSPSPNGSVNAIESQPKFSSLGSSLFDKHKQGSLVEKVPAKESPLGSCLFDKHRQTPSLDKESAKESPLGSSIFDKHKQTTILEKEPSNKPSLGSSLFDKQTASSQNESSRESSLGSSIFDKHSRLDDSEPSLYSSEISDVDGLENSISVKVSDGRTILLRKKKKAKYPTQSIPEHERISISMKERNPGYKSNKHDSRNHFGIPVYAFKAAFEREEAENAKKAAAAAAVSAEPKSTFAKKNTTKPDILLTEKYRPRSWFDLVGPEKTHRRMLKWLRQWSPLVFDTPVTQDVNTQFGYNIRDLLSRPQKKILLIHGPPGIGKTTVAHVIAAQAGYDVMEINASDERSGIIVKERIKSAIHSHRISSSGNPVCIIADEIEGAAEGGFIKALVDLINADSRAIQTIERLTSHGGSAAGYKGGQKMQPNAILRILVNQKKRAEAAELENEKGGIGKRRKNKKNNIASTINNLVQRPIIAVCNDVYASSLRSLRPYAEIVSYSRVSPYVIADTLQKICRNEGFDIDDDQLTRIAVDSECDLRSCLNTIQFGCECNNDNKLTSTPKSGSQVTKSSNFQKDMAKNWSSVTMRVFQQLRGSGAKTISSNSIASLSSSKLFTKQDESAAVFSDIQACGEYDRVTMGTFLAYPHMQYNDDMFKKPVDFGDWLYFHDRINRCVYGADQHGAIAEYYGYTALAAHEMFSNINNNRGFPKYSASWTKTEDGKSIPTKNILSEHEFYEQFKMNQDLTASMFKQAYSNVPEILQSFNKKEFVTSLVPYLAYFVNPELPQTSSRNRRQGTPGPESQGDSVVIVPEELRMQKINHTLHILLDYGLKYVLHDTNNGRSGDTSRLGTSGTVYVLEPAFEKIAFFEPKTQLQASVGKYATRNLINSEIVKYKATLVFKPVEEDSEGLKRANETEEDEEASNKKKKTGSEEESDNNEKKKKKNPSTGLLRFSFARIQSEEKKLPSKDKNEEPEVKRVLASSGDEKTRIWVQYHEGLSNAVRRNLTWEGIWN</sequence>
<dbReference type="Gene3D" id="3.40.50.300">
    <property type="entry name" value="P-loop containing nucleotide triphosphate hydrolases"/>
    <property type="match status" value="1"/>
</dbReference>
<dbReference type="CDD" id="cd18140">
    <property type="entry name" value="HLD_clamp_RFC"/>
    <property type="match status" value="1"/>
</dbReference>
<feature type="compositionally biased region" description="Polar residues" evidence="4">
    <location>
        <begin position="203"/>
        <end position="217"/>
    </location>
</feature>
<dbReference type="Pfam" id="PF00004">
    <property type="entry name" value="AAA"/>
    <property type="match status" value="1"/>
</dbReference>
<keyword evidence="3" id="KW-0067">ATP-binding</keyword>
<evidence type="ECO:0000256" key="4">
    <source>
        <dbReference type="SAM" id="MobiDB-lite"/>
    </source>
</evidence>
<evidence type="ECO:0000259" key="5">
    <source>
        <dbReference type="SMART" id="SM00382"/>
    </source>
</evidence>
<organism evidence="6 7">
    <name type="scientific">Magnusiomyces paraingens</name>
    <dbReference type="NCBI Taxonomy" id="2606893"/>
    <lineage>
        <taxon>Eukaryota</taxon>
        <taxon>Fungi</taxon>
        <taxon>Dikarya</taxon>
        <taxon>Ascomycota</taxon>
        <taxon>Saccharomycotina</taxon>
        <taxon>Dipodascomycetes</taxon>
        <taxon>Dipodascales</taxon>
        <taxon>Dipodascaceae</taxon>
        <taxon>Magnusiomyces</taxon>
    </lineage>
</organism>
<dbReference type="GO" id="GO:0005634">
    <property type="term" value="C:nucleus"/>
    <property type="evidence" value="ECO:0007669"/>
    <property type="project" value="TreeGrafter"/>
</dbReference>
<feature type="compositionally biased region" description="Basic and acidic residues" evidence="4">
    <location>
        <begin position="41"/>
        <end position="57"/>
    </location>
</feature>
<feature type="compositionally biased region" description="Basic and acidic residues" evidence="4">
    <location>
        <begin position="164"/>
        <end position="179"/>
    </location>
</feature>
<feature type="region of interest" description="Disordered" evidence="4">
    <location>
        <begin position="1017"/>
        <end position="1093"/>
    </location>
</feature>
<evidence type="ECO:0000313" key="6">
    <source>
        <dbReference type="EMBL" id="VVT58084.1"/>
    </source>
</evidence>
<evidence type="ECO:0000256" key="1">
    <source>
        <dbReference type="ARBA" id="ARBA00022705"/>
    </source>
</evidence>
<feature type="compositionally biased region" description="Basic and acidic residues" evidence="4">
    <location>
        <begin position="1070"/>
        <end position="1093"/>
    </location>
</feature>
<feature type="region of interest" description="Disordered" evidence="4">
    <location>
        <begin position="898"/>
        <end position="917"/>
    </location>
</feature>
<evidence type="ECO:0000256" key="3">
    <source>
        <dbReference type="ARBA" id="ARBA00022840"/>
    </source>
</evidence>
<dbReference type="PANTHER" id="PTHR23389:SF3">
    <property type="entry name" value="CHROMOSOME TRANSMISSION FIDELITY PROTEIN 18 HOMOLOG"/>
    <property type="match status" value="1"/>
</dbReference>
<dbReference type="SUPFAM" id="SSF52540">
    <property type="entry name" value="P-loop containing nucleoside triphosphate hydrolases"/>
    <property type="match status" value="1"/>
</dbReference>
<accession>A0A5E8C2V4</accession>
<evidence type="ECO:0000313" key="7">
    <source>
        <dbReference type="Proteomes" id="UP000398389"/>
    </source>
</evidence>
<feature type="domain" description="AAA+ ATPase" evidence="5">
    <location>
        <begin position="421"/>
        <end position="616"/>
    </location>
</feature>